<dbReference type="Proteomes" id="UP000634136">
    <property type="component" value="Unassembled WGS sequence"/>
</dbReference>
<evidence type="ECO:0000256" key="1">
    <source>
        <dbReference type="SAM" id="MobiDB-lite"/>
    </source>
</evidence>
<reference evidence="2" key="1">
    <citation type="submission" date="2020-09" db="EMBL/GenBank/DDBJ databases">
        <title>Genome-Enabled Discovery of Anthraquinone Biosynthesis in Senna tora.</title>
        <authorList>
            <person name="Kang S.-H."/>
            <person name="Pandey R.P."/>
            <person name="Lee C.-M."/>
            <person name="Sim J.-S."/>
            <person name="Jeong J.-T."/>
            <person name="Choi B.-S."/>
            <person name="Jung M."/>
            <person name="Ginzburg D."/>
            <person name="Zhao K."/>
            <person name="Won S.Y."/>
            <person name="Oh T.-J."/>
            <person name="Yu Y."/>
            <person name="Kim N.-H."/>
            <person name="Lee O.R."/>
            <person name="Lee T.-H."/>
            <person name="Bashyal P."/>
            <person name="Kim T.-S."/>
            <person name="Lee W.-H."/>
            <person name="Kawkins C."/>
            <person name="Kim C.-K."/>
            <person name="Kim J.S."/>
            <person name="Ahn B.O."/>
            <person name="Rhee S.Y."/>
            <person name="Sohng J.K."/>
        </authorList>
    </citation>
    <scope>NUCLEOTIDE SEQUENCE</scope>
    <source>
        <tissue evidence="2">Leaf</tissue>
    </source>
</reference>
<dbReference type="AlphaFoldDB" id="A0A834SF89"/>
<name>A0A834SF89_9FABA</name>
<gene>
    <name evidence="2" type="ORF">G2W53_041142</name>
</gene>
<accession>A0A834SF89</accession>
<feature type="compositionally biased region" description="Basic residues" evidence="1">
    <location>
        <begin position="21"/>
        <end position="35"/>
    </location>
</feature>
<proteinExistence type="predicted"/>
<keyword evidence="3" id="KW-1185">Reference proteome</keyword>
<sequence length="43" mass="4916">MEPIANKQGTMEKLGLGMKRGTMKKTSKKQQRRPMQKSACYSK</sequence>
<organism evidence="2 3">
    <name type="scientific">Senna tora</name>
    <dbReference type="NCBI Taxonomy" id="362788"/>
    <lineage>
        <taxon>Eukaryota</taxon>
        <taxon>Viridiplantae</taxon>
        <taxon>Streptophyta</taxon>
        <taxon>Embryophyta</taxon>
        <taxon>Tracheophyta</taxon>
        <taxon>Spermatophyta</taxon>
        <taxon>Magnoliopsida</taxon>
        <taxon>eudicotyledons</taxon>
        <taxon>Gunneridae</taxon>
        <taxon>Pentapetalae</taxon>
        <taxon>rosids</taxon>
        <taxon>fabids</taxon>
        <taxon>Fabales</taxon>
        <taxon>Fabaceae</taxon>
        <taxon>Caesalpinioideae</taxon>
        <taxon>Cassia clade</taxon>
        <taxon>Senna</taxon>
    </lineage>
</organism>
<protein>
    <submittedName>
        <fullName evidence="2">Uncharacterized protein</fullName>
    </submittedName>
</protein>
<feature type="region of interest" description="Disordered" evidence="1">
    <location>
        <begin position="1"/>
        <end position="43"/>
    </location>
</feature>
<comment type="caution">
    <text evidence="2">The sequence shown here is derived from an EMBL/GenBank/DDBJ whole genome shotgun (WGS) entry which is preliminary data.</text>
</comment>
<dbReference type="EMBL" id="JAAIUW010000013">
    <property type="protein sequence ID" value="KAF7802031.1"/>
    <property type="molecule type" value="Genomic_DNA"/>
</dbReference>
<evidence type="ECO:0000313" key="2">
    <source>
        <dbReference type="EMBL" id="KAF7802031.1"/>
    </source>
</evidence>
<evidence type="ECO:0000313" key="3">
    <source>
        <dbReference type="Proteomes" id="UP000634136"/>
    </source>
</evidence>